<accession>A0AAP0D704</accession>
<dbReference type="SMART" id="SM00356">
    <property type="entry name" value="ZnF_C3H1"/>
    <property type="match status" value="2"/>
</dbReference>
<dbReference type="AlphaFoldDB" id="A0AAP0D704"/>
<dbReference type="PANTHER" id="PTHR12547">
    <property type="entry name" value="CCCH ZINC FINGER/TIS11-RELATED"/>
    <property type="match status" value="1"/>
</dbReference>
<gene>
    <name evidence="8" type="ORF">SSX86_011448</name>
</gene>
<keyword evidence="3 5" id="KW-0863">Zinc-finger</keyword>
<dbReference type="Gene3D" id="4.10.1000.10">
    <property type="entry name" value="Zinc finger, CCCH-type"/>
    <property type="match status" value="1"/>
</dbReference>
<keyword evidence="1 5" id="KW-0479">Metal-binding</keyword>
<feature type="domain" description="C3H1-type" evidence="7">
    <location>
        <begin position="223"/>
        <end position="251"/>
    </location>
</feature>
<dbReference type="InterPro" id="IPR045877">
    <property type="entry name" value="ZFP36-like"/>
</dbReference>
<evidence type="ECO:0000256" key="2">
    <source>
        <dbReference type="ARBA" id="ARBA00022737"/>
    </source>
</evidence>
<evidence type="ECO:0000313" key="9">
    <source>
        <dbReference type="Proteomes" id="UP001408789"/>
    </source>
</evidence>
<feature type="region of interest" description="Disordered" evidence="6">
    <location>
        <begin position="137"/>
        <end position="160"/>
    </location>
</feature>
<feature type="compositionally biased region" description="Low complexity" evidence="6">
    <location>
        <begin position="140"/>
        <end position="156"/>
    </location>
</feature>
<dbReference type="PANTHER" id="PTHR12547:SF18">
    <property type="entry name" value="PROTEIN TIS11"/>
    <property type="match status" value="1"/>
</dbReference>
<feature type="domain" description="C3H1-type" evidence="7">
    <location>
        <begin position="158"/>
        <end position="181"/>
    </location>
</feature>
<dbReference type="GO" id="GO:0003729">
    <property type="term" value="F:mRNA binding"/>
    <property type="evidence" value="ECO:0007669"/>
    <property type="project" value="InterPro"/>
</dbReference>
<keyword evidence="9" id="KW-1185">Reference proteome</keyword>
<dbReference type="InterPro" id="IPR036855">
    <property type="entry name" value="Znf_CCCH_sf"/>
</dbReference>
<dbReference type="Proteomes" id="UP001408789">
    <property type="component" value="Unassembled WGS sequence"/>
</dbReference>
<sequence length="323" mass="36041">MDYLYGISNSKAPKHSSLTPVRNFPLLNPYCHQLGHVVDQYLSHDVHNTALKNLNSPNHRHFQSGRSLLASPSSALENQPSGGHMYHHHSTGNHGFGSRMESPRQSRSPMHFSNIVKVEEDVVVFDGVHVNDLPADRSRSSSFSLTDSGGSSSSSGKSRKREPCLSYLENSGFCRYGTRCQVFPYQLTCLSAILVNIICHCSSLSQFAHGNQEQHLVPFSFKSMLEIPCKSYSLSGSCSFGSNCRFLHNEASTPTFSTPRTVSQIKPDGPISSIVKLKSSNWSPMDDDITTHLNQDFDSYINKVLYGPRRIKRPPVFTWICQE</sequence>
<name>A0AAP0D704_9ASTR</name>
<evidence type="ECO:0000256" key="5">
    <source>
        <dbReference type="PROSITE-ProRule" id="PRU00723"/>
    </source>
</evidence>
<evidence type="ECO:0000256" key="1">
    <source>
        <dbReference type="ARBA" id="ARBA00022723"/>
    </source>
</evidence>
<dbReference type="InterPro" id="IPR000571">
    <property type="entry name" value="Znf_CCCH"/>
</dbReference>
<organism evidence="8 9">
    <name type="scientific">Deinandra increscens subsp. villosa</name>
    <dbReference type="NCBI Taxonomy" id="3103831"/>
    <lineage>
        <taxon>Eukaryota</taxon>
        <taxon>Viridiplantae</taxon>
        <taxon>Streptophyta</taxon>
        <taxon>Embryophyta</taxon>
        <taxon>Tracheophyta</taxon>
        <taxon>Spermatophyta</taxon>
        <taxon>Magnoliopsida</taxon>
        <taxon>eudicotyledons</taxon>
        <taxon>Gunneridae</taxon>
        <taxon>Pentapetalae</taxon>
        <taxon>asterids</taxon>
        <taxon>campanulids</taxon>
        <taxon>Asterales</taxon>
        <taxon>Asteraceae</taxon>
        <taxon>Asteroideae</taxon>
        <taxon>Heliantheae alliance</taxon>
        <taxon>Madieae</taxon>
        <taxon>Madiinae</taxon>
        <taxon>Deinandra</taxon>
    </lineage>
</organism>
<protein>
    <recommendedName>
        <fullName evidence="7">C3H1-type domain-containing protein</fullName>
    </recommendedName>
</protein>
<feature type="zinc finger region" description="C3H1-type" evidence="5">
    <location>
        <begin position="223"/>
        <end position="251"/>
    </location>
</feature>
<dbReference type="GO" id="GO:0008270">
    <property type="term" value="F:zinc ion binding"/>
    <property type="evidence" value="ECO:0007669"/>
    <property type="project" value="UniProtKB-KW"/>
</dbReference>
<keyword evidence="4 5" id="KW-0862">Zinc</keyword>
<feature type="zinc finger region" description="C3H1-type" evidence="5">
    <location>
        <begin position="158"/>
        <end position="181"/>
    </location>
</feature>
<proteinExistence type="predicted"/>
<comment type="caution">
    <text evidence="8">The sequence shown here is derived from an EMBL/GenBank/DDBJ whole genome shotgun (WGS) entry which is preliminary data.</text>
</comment>
<evidence type="ECO:0000256" key="6">
    <source>
        <dbReference type="SAM" id="MobiDB-lite"/>
    </source>
</evidence>
<evidence type="ECO:0000313" key="8">
    <source>
        <dbReference type="EMBL" id="KAK9069544.1"/>
    </source>
</evidence>
<dbReference type="Pfam" id="PF00642">
    <property type="entry name" value="zf-CCCH"/>
    <property type="match status" value="1"/>
</dbReference>
<keyword evidence="2" id="KW-0677">Repeat</keyword>
<dbReference type="SUPFAM" id="SSF90229">
    <property type="entry name" value="CCCH zinc finger"/>
    <property type="match status" value="1"/>
</dbReference>
<evidence type="ECO:0000256" key="4">
    <source>
        <dbReference type="ARBA" id="ARBA00022833"/>
    </source>
</evidence>
<dbReference type="PROSITE" id="PS50103">
    <property type="entry name" value="ZF_C3H1"/>
    <property type="match status" value="2"/>
</dbReference>
<feature type="compositionally biased region" description="Polar residues" evidence="6">
    <location>
        <begin position="70"/>
        <end position="81"/>
    </location>
</feature>
<dbReference type="EMBL" id="JBCNJP010000013">
    <property type="protein sequence ID" value="KAK9069544.1"/>
    <property type="molecule type" value="Genomic_DNA"/>
</dbReference>
<evidence type="ECO:0000259" key="7">
    <source>
        <dbReference type="PROSITE" id="PS50103"/>
    </source>
</evidence>
<feature type="region of interest" description="Disordered" evidence="6">
    <location>
        <begin position="70"/>
        <end position="108"/>
    </location>
</feature>
<evidence type="ECO:0000256" key="3">
    <source>
        <dbReference type="ARBA" id="ARBA00022771"/>
    </source>
</evidence>
<reference evidence="8 9" key="1">
    <citation type="submission" date="2024-04" db="EMBL/GenBank/DDBJ databases">
        <title>The reference genome of an endangered Asteraceae, Deinandra increscens subsp. villosa, native to the Central Coast of California.</title>
        <authorList>
            <person name="Guilliams M."/>
            <person name="Hasenstab-Lehman K."/>
            <person name="Meyer R."/>
            <person name="Mcevoy S."/>
        </authorList>
    </citation>
    <scope>NUCLEOTIDE SEQUENCE [LARGE SCALE GENOMIC DNA]</scope>
    <source>
        <tissue evidence="8">Leaf</tissue>
    </source>
</reference>